<gene>
    <name evidence="2" type="ordered locus">Emtol_3287</name>
</gene>
<organism evidence="2 3">
    <name type="scientific">Emticicia oligotrophica (strain DSM 17448 / CIP 109782 / MTCC 6937 / GPTSA100-15)</name>
    <dbReference type="NCBI Taxonomy" id="929562"/>
    <lineage>
        <taxon>Bacteria</taxon>
        <taxon>Pseudomonadati</taxon>
        <taxon>Bacteroidota</taxon>
        <taxon>Cytophagia</taxon>
        <taxon>Cytophagales</taxon>
        <taxon>Leadbetterellaceae</taxon>
        <taxon>Emticicia</taxon>
    </lineage>
</organism>
<reference evidence="2 3" key="1">
    <citation type="submission" date="2011-07" db="EMBL/GenBank/DDBJ databases">
        <title>The complete genome of chromosome of Emticicia oligotrophica DSM 17448.</title>
        <authorList>
            <consortium name="US DOE Joint Genome Institute (JGI-PGF)"/>
            <person name="Lucas S."/>
            <person name="Han J."/>
            <person name="Lapidus A."/>
            <person name="Bruce D."/>
            <person name="Goodwin L."/>
            <person name="Pitluck S."/>
            <person name="Peters L."/>
            <person name="Kyrpides N."/>
            <person name="Mavromatis K."/>
            <person name="Ivanova N."/>
            <person name="Ovchinnikova G."/>
            <person name="Teshima H."/>
            <person name="Detter J.C."/>
            <person name="Tapia R."/>
            <person name="Han C."/>
            <person name="Land M."/>
            <person name="Hauser L."/>
            <person name="Markowitz V."/>
            <person name="Cheng J.-F."/>
            <person name="Hugenholtz P."/>
            <person name="Woyke T."/>
            <person name="Wu D."/>
            <person name="Tindall B."/>
            <person name="Pomrenke H."/>
            <person name="Brambilla E."/>
            <person name="Klenk H.-P."/>
            <person name="Eisen J.A."/>
        </authorList>
    </citation>
    <scope>NUCLEOTIDE SEQUENCE [LARGE SCALE GENOMIC DNA]</scope>
    <source>
        <strain evidence="2 3">DSM 17448</strain>
    </source>
</reference>
<accession>A0ABM5N4M1</accession>
<dbReference type="RefSeq" id="WP_015030110.1">
    <property type="nucleotide sequence ID" value="NC_018748.1"/>
</dbReference>
<dbReference type="Gene3D" id="2.160.20.10">
    <property type="entry name" value="Single-stranded right-handed beta-helix, Pectin lyase-like"/>
    <property type="match status" value="1"/>
</dbReference>
<evidence type="ECO:0008006" key="4">
    <source>
        <dbReference type="Google" id="ProtNLM"/>
    </source>
</evidence>
<dbReference type="EMBL" id="CP002961">
    <property type="protein sequence ID" value="AFK04416.1"/>
    <property type="molecule type" value="Genomic_DNA"/>
</dbReference>
<evidence type="ECO:0000256" key="1">
    <source>
        <dbReference type="SAM" id="SignalP"/>
    </source>
</evidence>
<dbReference type="InterPro" id="IPR006626">
    <property type="entry name" value="PbH1"/>
</dbReference>
<dbReference type="SUPFAM" id="SSF51126">
    <property type="entry name" value="Pectin lyase-like"/>
    <property type="match status" value="1"/>
</dbReference>
<dbReference type="Proteomes" id="UP000002875">
    <property type="component" value="Chromosome"/>
</dbReference>
<proteinExistence type="predicted"/>
<dbReference type="InterPro" id="IPR012334">
    <property type="entry name" value="Pectin_lyas_fold"/>
</dbReference>
<keyword evidence="1" id="KW-0732">Signal</keyword>
<feature type="chain" id="PRO_5046373331" description="Right handed beta helix domain-containing protein" evidence="1">
    <location>
        <begin position="21"/>
        <end position="298"/>
    </location>
</feature>
<name>A0ABM5N4M1_EMTOG</name>
<keyword evidence="3" id="KW-1185">Reference proteome</keyword>
<evidence type="ECO:0000313" key="2">
    <source>
        <dbReference type="EMBL" id="AFK04416.1"/>
    </source>
</evidence>
<dbReference type="InterPro" id="IPR011050">
    <property type="entry name" value="Pectin_lyase_fold/virulence"/>
</dbReference>
<feature type="signal peptide" evidence="1">
    <location>
        <begin position="1"/>
        <end position="20"/>
    </location>
</feature>
<dbReference type="SMART" id="SM00710">
    <property type="entry name" value="PbH1"/>
    <property type="match status" value="6"/>
</dbReference>
<protein>
    <recommendedName>
        <fullName evidence="4">Right handed beta helix domain-containing protein</fullName>
    </recommendedName>
</protein>
<evidence type="ECO:0000313" key="3">
    <source>
        <dbReference type="Proteomes" id="UP000002875"/>
    </source>
</evidence>
<sequence length="298" mass="30590">MRKIFTFIFLMVLTNTISWAQATRTWVSGVGDDANPCSRTAPCKTFAGAISKTAAGGEISVLDPGGYGAVTITKSITINGDGTLAGIINSGTNGIVVNAGATDIIVIRSISINGFTTGLNGIRYLAGGQLHVENCAISGFTTRGIDASLAANGILTVENTTINGPSVNATGIYINTTLDTMRTSLTNVRINGVGVGVDAEATSTVNYVSISNSNVSNNSIGIRANNNAQINIESSNVSNNDIGIIANNVASIVRLSNVNLFNNSVYGVGVSLGKVISFGNNSIAGNAANQPLLNISKQ</sequence>